<dbReference type="InterPro" id="IPR045886">
    <property type="entry name" value="ThiF/MoeB/HesA"/>
</dbReference>
<dbReference type="PANTHER" id="PTHR10953:SF102">
    <property type="entry name" value="ADENYLYLTRANSFERASE AND SULFURTRANSFERASE MOCS3"/>
    <property type="match status" value="1"/>
</dbReference>
<dbReference type="PROSITE" id="PS51340">
    <property type="entry name" value="MOSC"/>
    <property type="match status" value="1"/>
</dbReference>
<dbReference type="InterPro" id="IPR035985">
    <property type="entry name" value="Ubiquitin-activating_enz"/>
</dbReference>
<sequence>MLNGKVISLRIFEKKGSTGRRMPAIRFADHAGIIGDVHYGEREMQVSIMTRATENWMQDKKGLCFRRFKANIVLDGIEEECLEEGNFIKIGDSVLEITGYEQRCFSECERFVKHMECRLMKGCCYAKVVKDGKIRRGDMAEVIEAREQADSEERRMLREASALIIGAGSIGCSAARTLAESGVGAIGIVDSGIVTDTDVTGIGLFQQEDIGKNKAECLSARLMSEYTNCYAEPWIESITEDNGERLIPGYGIVLLTANMSETKEVVRKIAYRHQVPLVDDKKVAELIGAAEAQYAVECLCAQTEGETEGEAAPA</sequence>
<comment type="caution">
    <text evidence="2">The sequence shown here is derived from an EMBL/GenBank/DDBJ whole genome shotgun (WGS) entry which is preliminary data.</text>
</comment>
<reference evidence="2 3" key="1">
    <citation type="submission" date="2021-10" db="EMBL/GenBank/DDBJ databases">
        <title>Collection of gut derived symbiotic bacterial strains cultured from healthy donors.</title>
        <authorList>
            <person name="Lin H."/>
            <person name="Littmann E."/>
            <person name="Kohout C."/>
            <person name="Pamer E.G."/>
        </authorList>
    </citation>
    <scope>NUCLEOTIDE SEQUENCE [LARGE SCALE GENOMIC DNA]</scope>
    <source>
        <strain evidence="2 3">DFI.1.165</strain>
    </source>
</reference>
<evidence type="ECO:0000313" key="3">
    <source>
        <dbReference type="Proteomes" id="UP001299546"/>
    </source>
</evidence>
<feature type="domain" description="MOSC" evidence="1">
    <location>
        <begin position="20"/>
        <end position="143"/>
    </location>
</feature>
<keyword evidence="2" id="KW-0548">Nucleotidyltransferase</keyword>
<gene>
    <name evidence="2" type="ORF">LIZ65_01435</name>
</gene>
<protein>
    <submittedName>
        <fullName evidence="2">ThiF family adenylyltransferase</fullName>
    </submittedName>
</protein>
<dbReference type="SUPFAM" id="SSF50800">
    <property type="entry name" value="PK beta-barrel domain-like"/>
    <property type="match status" value="1"/>
</dbReference>
<evidence type="ECO:0000259" key="1">
    <source>
        <dbReference type="PROSITE" id="PS51340"/>
    </source>
</evidence>
<dbReference type="Gene3D" id="2.40.33.20">
    <property type="entry name" value="PK beta-barrel domain-like"/>
    <property type="match status" value="1"/>
</dbReference>
<evidence type="ECO:0000313" key="2">
    <source>
        <dbReference type="EMBL" id="MCB7385936.1"/>
    </source>
</evidence>
<dbReference type="RefSeq" id="WP_066731939.1">
    <property type="nucleotide sequence ID" value="NZ_JAJCIQ010000001.1"/>
</dbReference>
<dbReference type="GO" id="GO:0016779">
    <property type="term" value="F:nucleotidyltransferase activity"/>
    <property type="evidence" value="ECO:0007669"/>
    <property type="project" value="UniProtKB-KW"/>
</dbReference>
<dbReference type="PANTHER" id="PTHR10953">
    <property type="entry name" value="UBIQUITIN-ACTIVATING ENZYME E1"/>
    <property type="match status" value="1"/>
</dbReference>
<dbReference type="SUPFAM" id="SSF69572">
    <property type="entry name" value="Activating enzymes of the ubiquitin-like proteins"/>
    <property type="match status" value="1"/>
</dbReference>
<dbReference type="Proteomes" id="UP001299546">
    <property type="component" value="Unassembled WGS sequence"/>
</dbReference>
<dbReference type="InterPro" id="IPR011037">
    <property type="entry name" value="Pyrv_Knase-like_insert_dom_sf"/>
</dbReference>
<dbReference type="EMBL" id="JAJCIS010000001">
    <property type="protein sequence ID" value="MCB7385936.1"/>
    <property type="molecule type" value="Genomic_DNA"/>
</dbReference>
<dbReference type="Gene3D" id="3.40.50.720">
    <property type="entry name" value="NAD(P)-binding Rossmann-like Domain"/>
    <property type="match status" value="1"/>
</dbReference>
<proteinExistence type="predicted"/>
<keyword evidence="3" id="KW-1185">Reference proteome</keyword>
<name>A0ABS8DC10_9FIRM</name>
<dbReference type="Pfam" id="PF03473">
    <property type="entry name" value="MOSC"/>
    <property type="match status" value="1"/>
</dbReference>
<dbReference type="Pfam" id="PF00899">
    <property type="entry name" value="ThiF"/>
    <property type="match status" value="1"/>
</dbReference>
<organism evidence="2 3">
    <name type="scientific">Bariatricus massiliensis</name>
    <dbReference type="NCBI Taxonomy" id="1745713"/>
    <lineage>
        <taxon>Bacteria</taxon>
        <taxon>Bacillati</taxon>
        <taxon>Bacillota</taxon>
        <taxon>Clostridia</taxon>
        <taxon>Lachnospirales</taxon>
        <taxon>Lachnospiraceae</taxon>
        <taxon>Bariatricus</taxon>
    </lineage>
</organism>
<accession>A0ABS8DC10</accession>
<keyword evidence="2" id="KW-0808">Transferase</keyword>
<dbReference type="InterPro" id="IPR000594">
    <property type="entry name" value="ThiF_NAD_FAD-bd"/>
</dbReference>
<dbReference type="InterPro" id="IPR005302">
    <property type="entry name" value="MoCF_Sase_C"/>
</dbReference>